<evidence type="ECO:0008006" key="4">
    <source>
        <dbReference type="Google" id="ProtNLM"/>
    </source>
</evidence>
<keyword evidence="3" id="KW-1185">Reference proteome</keyword>
<feature type="compositionally biased region" description="Low complexity" evidence="1">
    <location>
        <begin position="45"/>
        <end position="55"/>
    </location>
</feature>
<evidence type="ECO:0000313" key="2">
    <source>
        <dbReference type="EMBL" id="GJF14970.1"/>
    </source>
</evidence>
<protein>
    <recommendedName>
        <fullName evidence="4">DUF732 domain-containing protein</fullName>
    </recommendedName>
</protein>
<evidence type="ECO:0000256" key="1">
    <source>
        <dbReference type="SAM" id="MobiDB-lite"/>
    </source>
</evidence>
<reference evidence="2 3" key="1">
    <citation type="submission" date="2021-08" db="EMBL/GenBank/DDBJ databases">
        <title>Draft genome sequence of Mycolicibacterium sp. NGTWS1702 strain.</title>
        <authorList>
            <person name="Matsumoto M."/>
            <person name="Tang B.C.C."/>
            <person name="Machida Y."/>
            <person name="Matoyama H."/>
            <person name="Kishihara T."/>
            <person name="Sato S."/>
            <person name="Kondo I."/>
            <person name="Sano M."/>
            <person name="Kato G."/>
        </authorList>
    </citation>
    <scope>NUCLEOTIDE SEQUENCE [LARGE SCALE GENOMIC DNA]</scope>
    <source>
        <strain evidence="2 3">NGTWSNA01</strain>
    </source>
</reference>
<name>A0ABQ4VA39_9MYCO</name>
<accession>A0ABQ4VA39</accession>
<dbReference type="PROSITE" id="PS51257">
    <property type="entry name" value="PROKAR_LIPOPROTEIN"/>
    <property type="match status" value="1"/>
</dbReference>
<organism evidence="2 3">
    <name type="scientific">Mycolicibacterium cyprinidarum</name>
    <dbReference type="NCBI Taxonomy" id="2860311"/>
    <lineage>
        <taxon>Bacteria</taxon>
        <taxon>Bacillati</taxon>
        <taxon>Actinomycetota</taxon>
        <taxon>Actinomycetes</taxon>
        <taxon>Mycobacteriales</taxon>
        <taxon>Mycobacteriaceae</taxon>
        <taxon>Mycolicibacterium</taxon>
    </lineage>
</organism>
<sequence length="147" mass="15447">MKTHVRAVAATVVTVGVVLGLTTGCQRTTEGLVAQTTEPGPPLTSSPTTSRRTPTIPGLPEIRIPNIPLPTRNTDVPVVPAPPNALTMKCQEFSDLDEAERVAVVREILAQKDNPLGPDGEFVGQILADAACRFLPTAKVSDVLMGG</sequence>
<dbReference type="EMBL" id="BPRH01001853">
    <property type="protein sequence ID" value="GJF14970.1"/>
    <property type="molecule type" value="Genomic_DNA"/>
</dbReference>
<proteinExistence type="predicted"/>
<comment type="caution">
    <text evidence="2">The sequence shown here is derived from an EMBL/GenBank/DDBJ whole genome shotgun (WGS) entry which is preliminary data.</text>
</comment>
<gene>
    <name evidence="2" type="ORF">NGTWS1702_17640</name>
</gene>
<evidence type="ECO:0000313" key="3">
    <source>
        <dbReference type="Proteomes" id="UP001060504"/>
    </source>
</evidence>
<dbReference type="Proteomes" id="UP001060504">
    <property type="component" value="Unassembled WGS sequence"/>
</dbReference>
<feature type="region of interest" description="Disordered" evidence="1">
    <location>
        <begin position="30"/>
        <end position="55"/>
    </location>
</feature>